<evidence type="ECO:0000259" key="6">
    <source>
        <dbReference type="PROSITE" id="PS50850"/>
    </source>
</evidence>
<feature type="transmembrane region" description="Helical" evidence="5">
    <location>
        <begin position="174"/>
        <end position="196"/>
    </location>
</feature>
<keyword evidence="2 5" id="KW-0812">Transmembrane</keyword>
<feature type="domain" description="Major facilitator superfamily (MFS) profile" evidence="6">
    <location>
        <begin position="42"/>
        <end position="259"/>
    </location>
</feature>
<dbReference type="PANTHER" id="PTHR11662">
    <property type="entry name" value="SOLUTE CARRIER FAMILY 17"/>
    <property type="match status" value="1"/>
</dbReference>
<dbReference type="PROSITE" id="PS50850">
    <property type="entry name" value="MFS"/>
    <property type="match status" value="1"/>
</dbReference>
<organism evidence="7 8">
    <name type="scientific">Saccoglossus kowalevskii</name>
    <name type="common">Acorn worm</name>
    <dbReference type="NCBI Taxonomy" id="10224"/>
    <lineage>
        <taxon>Eukaryota</taxon>
        <taxon>Metazoa</taxon>
        <taxon>Hemichordata</taxon>
        <taxon>Enteropneusta</taxon>
        <taxon>Harrimaniidae</taxon>
        <taxon>Saccoglossus</taxon>
    </lineage>
</organism>
<accession>A0ABM0N051</accession>
<dbReference type="Pfam" id="PF07690">
    <property type="entry name" value="MFS_1"/>
    <property type="match status" value="1"/>
</dbReference>
<evidence type="ECO:0000256" key="5">
    <source>
        <dbReference type="SAM" id="Phobius"/>
    </source>
</evidence>
<dbReference type="SUPFAM" id="SSF103473">
    <property type="entry name" value="MFS general substrate transporter"/>
    <property type="match status" value="1"/>
</dbReference>
<name>A0ABM0N051_SACKO</name>
<dbReference type="InterPro" id="IPR036259">
    <property type="entry name" value="MFS_trans_sf"/>
</dbReference>
<reference evidence="8" key="1">
    <citation type="submission" date="2025-08" db="UniProtKB">
        <authorList>
            <consortium name="RefSeq"/>
        </authorList>
    </citation>
    <scope>IDENTIFICATION</scope>
    <source>
        <tissue evidence="8">Testes</tissue>
    </source>
</reference>
<dbReference type="Gene3D" id="1.20.1250.20">
    <property type="entry name" value="MFS general substrate transporter like domains"/>
    <property type="match status" value="1"/>
</dbReference>
<evidence type="ECO:0000256" key="3">
    <source>
        <dbReference type="ARBA" id="ARBA00022989"/>
    </source>
</evidence>
<comment type="subcellular location">
    <subcellularLocation>
        <location evidence="1">Membrane</location>
        <topology evidence="1">Multi-pass membrane protein</topology>
    </subcellularLocation>
</comment>
<keyword evidence="4 5" id="KW-0472">Membrane</keyword>
<dbReference type="InterPro" id="IPR050382">
    <property type="entry name" value="MFS_Na/Anion_cotransporter"/>
</dbReference>
<evidence type="ECO:0000256" key="2">
    <source>
        <dbReference type="ARBA" id="ARBA00022692"/>
    </source>
</evidence>
<dbReference type="PANTHER" id="PTHR11662:SF279">
    <property type="entry name" value="VOLTAGE-GATED PURINE NUCLEOTIDE UNIPORTER SLC17A9"/>
    <property type="match status" value="1"/>
</dbReference>
<dbReference type="InterPro" id="IPR011701">
    <property type="entry name" value="MFS"/>
</dbReference>
<gene>
    <name evidence="8" type="primary">LOC100371851</name>
</gene>
<dbReference type="RefSeq" id="XP_006825642.1">
    <property type="nucleotide sequence ID" value="XM_006825579.1"/>
</dbReference>
<evidence type="ECO:0000313" key="8">
    <source>
        <dbReference type="RefSeq" id="XP_006825642.1"/>
    </source>
</evidence>
<evidence type="ECO:0000256" key="4">
    <source>
        <dbReference type="ARBA" id="ARBA00023136"/>
    </source>
</evidence>
<sequence length="259" mass="29310">MDSDYEQLETVGDRLIPVNDDKDNLKSETNSKLWTRQERWMWSLALFLLSVFNYCCRNAAPLSAISMEQELDWNKEQTGLVLSSFFWGYTATQIPAGYCSDLYGGSQVITMAAIGWGTITMSLPGFIYLFPNKSSQLLMVVVHRIVFGALQALHYPASISLLSTRVDPLNKSKVYSMVSSGSSTGVLVSGLIGSYLLSKYNWHIVFYFFGFCSVTLAVFIRKTLMKKHAAVQIEIVKKGKEKKRKAVPWRLWFKSKAFC</sequence>
<evidence type="ECO:0000313" key="7">
    <source>
        <dbReference type="Proteomes" id="UP000694865"/>
    </source>
</evidence>
<evidence type="ECO:0000256" key="1">
    <source>
        <dbReference type="ARBA" id="ARBA00004141"/>
    </source>
</evidence>
<dbReference type="GeneID" id="100371851"/>
<feature type="transmembrane region" description="Helical" evidence="5">
    <location>
        <begin position="111"/>
        <end position="130"/>
    </location>
</feature>
<feature type="transmembrane region" description="Helical" evidence="5">
    <location>
        <begin position="136"/>
        <end position="153"/>
    </location>
</feature>
<keyword evidence="7" id="KW-1185">Reference proteome</keyword>
<feature type="transmembrane region" description="Helical" evidence="5">
    <location>
        <begin position="202"/>
        <end position="220"/>
    </location>
</feature>
<proteinExistence type="predicted"/>
<dbReference type="Proteomes" id="UP000694865">
    <property type="component" value="Unplaced"/>
</dbReference>
<protein>
    <submittedName>
        <fullName evidence="8">Solute carrier family 17 member 9-like</fullName>
    </submittedName>
</protein>
<keyword evidence="3 5" id="KW-1133">Transmembrane helix</keyword>
<dbReference type="InterPro" id="IPR020846">
    <property type="entry name" value="MFS_dom"/>
</dbReference>